<protein>
    <submittedName>
        <fullName evidence="1">Uncharacterized protein</fullName>
    </submittedName>
</protein>
<proteinExistence type="predicted"/>
<organism evidence="1 2">
    <name type="scientific">Orbilia ellipsospora</name>
    <dbReference type="NCBI Taxonomy" id="2528407"/>
    <lineage>
        <taxon>Eukaryota</taxon>
        <taxon>Fungi</taxon>
        <taxon>Dikarya</taxon>
        <taxon>Ascomycota</taxon>
        <taxon>Pezizomycotina</taxon>
        <taxon>Orbiliomycetes</taxon>
        <taxon>Orbiliales</taxon>
        <taxon>Orbiliaceae</taxon>
        <taxon>Orbilia</taxon>
    </lineage>
</organism>
<name>A0AAV9WTV8_9PEZI</name>
<dbReference type="EMBL" id="JAVHJO010000017">
    <property type="protein sequence ID" value="KAK6525092.1"/>
    <property type="molecule type" value="Genomic_DNA"/>
</dbReference>
<sequence length="299" mass="34452">MSNSQYHYPYYRSTSQLPLGSLPHNDYHAAAGTIQMLLESARAQLVLSRIIAGPEMEPSLSGWQTSLVEPPKPPQEFISIYLEELQGFVLESMPVDSKTLQQYQSGDHEGCYKRYRLLEIACTAIHFLAVRLYQKYHPQPPLEDPTADPYSQKPYPEIRHQKYFFYKPSGDMKAVGFWVEAQIFGGVILFDRGLSGDECKSVWLHGRTREYGKEVYQLPDDAVSGLLGQKYLPLELVWEELPHRSLAAAQQEGIYREFNLARIREYHNFLTVCQRSRRNSGFAEDIELLEKKIQEALNK</sequence>
<keyword evidence="2" id="KW-1185">Reference proteome</keyword>
<accession>A0AAV9WTV8</accession>
<dbReference type="Proteomes" id="UP001365542">
    <property type="component" value="Unassembled WGS sequence"/>
</dbReference>
<comment type="caution">
    <text evidence="1">The sequence shown here is derived from an EMBL/GenBank/DDBJ whole genome shotgun (WGS) entry which is preliminary data.</text>
</comment>
<evidence type="ECO:0000313" key="2">
    <source>
        <dbReference type="Proteomes" id="UP001365542"/>
    </source>
</evidence>
<evidence type="ECO:0000313" key="1">
    <source>
        <dbReference type="EMBL" id="KAK6525092.1"/>
    </source>
</evidence>
<gene>
    <name evidence="1" type="ORF">TWF694_005240</name>
</gene>
<dbReference type="AlphaFoldDB" id="A0AAV9WTV8"/>
<reference evidence="1 2" key="1">
    <citation type="submission" date="2019-10" db="EMBL/GenBank/DDBJ databases">
        <authorList>
            <person name="Palmer J.M."/>
        </authorList>
    </citation>
    <scope>NUCLEOTIDE SEQUENCE [LARGE SCALE GENOMIC DNA]</scope>
    <source>
        <strain evidence="1 2">TWF694</strain>
    </source>
</reference>